<accession>A0ABR3CA17</accession>
<feature type="region of interest" description="Disordered" evidence="1">
    <location>
        <begin position="29"/>
        <end position="50"/>
    </location>
</feature>
<sequence>MAFPCVQVSEEEFREFGRKHFPGAPQPAILPPFVTSSTNAPPQSNTSPSSAVSDIAYNAGFTAGASFGHASGRVSGYTEGYNAALALFGRQTANVTVPAERSRNHVEGEGEDQVYDAHGYEGDTDWGFYSDGAKRTIDDEAVQFYRRSELMQMLKDAKNRVADRKDREREEQFENEDKSEAEVKAQMEVDAQEKIDTHDHGDAECNASEQIELDKAEPQVGYDVEEVTQPIDPLASSTGSPLTNESNSIKPEVVSSFVEEDQADSDANTPSSTSTTLVGSESCKRPIPLNSKKKMTAIPEANRGKKRKRSARNLPVDIEGITYRRIARELDEMPSESVELDY</sequence>
<evidence type="ECO:0000313" key="3">
    <source>
        <dbReference type="Proteomes" id="UP001430584"/>
    </source>
</evidence>
<comment type="caution">
    <text evidence="2">The sequence shown here is derived from an EMBL/GenBank/DDBJ whole genome shotgun (WGS) entry which is preliminary data.</text>
</comment>
<evidence type="ECO:0000313" key="2">
    <source>
        <dbReference type="EMBL" id="KAL0257487.1"/>
    </source>
</evidence>
<dbReference type="RefSeq" id="XP_066630516.1">
    <property type="nucleotide sequence ID" value="XM_066779712.1"/>
</dbReference>
<feature type="region of interest" description="Disordered" evidence="1">
    <location>
        <begin position="158"/>
        <end position="182"/>
    </location>
</feature>
<proteinExistence type="predicted"/>
<evidence type="ECO:0000256" key="1">
    <source>
        <dbReference type="SAM" id="MobiDB-lite"/>
    </source>
</evidence>
<gene>
    <name evidence="2" type="ORF">SLS55_008301</name>
</gene>
<keyword evidence="3" id="KW-1185">Reference proteome</keyword>
<dbReference type="EMBL" id="JAJVCZ030000008">
    <property type="protein sequence ID" value="KAL0257487.1"/>
    <property type="molecule type" value="Genomic_DNA"/>
</dbReference>
<feature type="compositionally biased region" description="Polar residues" evidence="1">
    <location>
        <begin position="34"/>
        <end position="50"/>
    </location>
</feature>
<feature type="compositionally biased region" description="Polar residues" evidence="1">
    <location>
        <begin position="235"/>
        <end position="249"/>
    </location>
</feature>
<feature type="compositionally biased region" description="Polar residues" evidence="1">
    <location>
        <begin position="265"/>
        <end position="279"/>
    </location>
</feature>
<dbReference type="GeneID" id="92012386"/>
<dbReference type="Proteomes" id="UP001430584">
    <property type="component" value="Unassembled WGS sequence"/>
</dbReference>
<organism evidence="2 3">
    <name type="scientific">Diplodia seriata</name>
    <dbReference type="NCBI Taxonomy" id="420778"/>
    <lineage>
        <taxon>Eukaryota</taxon>
        <taxon>Fungi</taxon>
        <taxon>Dikarya</taxon>
        <taxon>Ascomycota</taxon>
        <taxon>Pezizomycotina</taxon>
        <taxon>Dothideomycetes</taxon>
        <taxon>Dothideomycetes incertae sedis</taxon>
        <taxon>Botryosphaeriales</taxon>
        <taxon>Botryosphaeriaceae</taxon>
        <taxon>Diplodia</taxon>
    </lineage>
</organism>
<reference evidence="2 3" key="1">
    <citation type="submission" date="2024-02" db="EMBL/GenBank/DDBJ databases">
        <title>De novo assembly and annotation of 12 fungi associated with fruit tree decline syndrome in Ontario, Canada.</title>
        <authorList>
            <person name="Sulman M."/>
            <person name="Ellouze W."/>
            <person name="Ilyukhin E."/>
        </authorList>
    </citation>
    <scope>NUCLEOTIDE SEQUENCE [LARGE SCALE GENOMIC DNA]</scope>
    <source>
        <strain evidence="2 3">FDS-637</strain>
    </source>
</reference>
<name>A0ABR3CA17_9PEZI</name>
<feature type="region of interest" description="Disordered" evidence="1">
    <location>
        <begin position="231"/>
        <end position="313"/>
    </location>
</feature>
<dbReference type="InterPro" id="IPR024526">
    <property type="entry name" value="DUF3807"/>
</dbReference>
<dbReference type="Pfam" id="PF12720">
    <property type="entry name" value="DUF3807"/>
    <property type="match status" value="1"/>
</dbReference>
<protein>
    <submittedName>
        <fullName evidence="2">Uncharacterized protein</fullName>
    </submittedName>
</protein>